<keyword evidence="2" id="KW-0863">Zinc-finger</keyword>
<feature type="non-terminal residue" evidence="5">
    <location>
        <position position="1"/>
    </location>
</feature>
<evidence type="ECO:0000256" key="1">
    <source>
        <dbReference type="ARBA" id="ARBA00022723"/>
    </source>
</evidence>
<dbReference type="GeneID" id="24416098"/>
<gene>
    <name evidence="5" type="ORF">GLRG_10733</name>
</gene>
<keyword evidence="1" id="KW-0479">Metal-binding</keyword>
<evidence type="ECO:0000313" key="6">
    <source>
        <dbReference type="Proteomes" id="UP000008782"/>
    </source>
</evidence>
<evidence type="ECO:0000256" key="2">
    <source>
        <dbReference type="ARBA" id="ARBA00022771"/>
    </source>
</evidence>
<evidence type="ECO:0000256" key="3">
    <source>
        <dbReference type="ARBA" id="ARBA00022833"/>
    </source>
</evidence>
<sequence length="159" mass="18167">KRRAATSFIYPSLHERVLEAVAEDLPSTWFNENCSKKSCNEYNTYVMGRFTCDNDDCPKSTWTSKMVTILIKGYPKNGYNATVFNQHCSSCNNLGNFTLDEQSYIERVAYRLKTWAGVETDRPVFSGKDGPPHKADLCEGCKRGYCQRRNGLRFGYSDI</sequence>
<dbReference type="InterPro" id="IPR027377">
    <property type="entry name" value="ZAR1/RTP1-5-like_Znf-3CxxC"/>
</dbReference>
<proteinExistence type="predicted"/>
<dbReference type="VEuPathDB" id="FungiDB:GLRG_10733"/>
<dbReference type="OrthoDB" id="8121437at2759"/>
<dbReference type="Proteomes" id="UP000008782">
    <property type="component" value="Unassembled WGS sequence"/>
</dbReference>
<dbReference type="Pfam" id="PF13695">
    <property type="entry name" value="Zn_ribbon_3CxxC"/>
    <property type="match status" value="1"/>
</dbReference>
<keyword evidence="3" id="KW-0862">Zinc</keyword>
<organism evidence="6">
    <name type="scientific">Colletotrichum graminicola (strain M1.001 / M2 / FGSC 10212)</name>
    <name type="common">Maize anthracnose fungus</name>
    <name type="synonym">Glomerella graminicola</name>
    <dbReference type="NCBI Taxonomy" id="645133"/>
    <lineage>
        <taxon>Eukaryota</taxon>
        <taxon>Fungi</taxon>
        <taxon>Dikarya</taxon>
        <taxon>Ascomycota</taxon>
        <taxon>Pezizomycotina</taxon>
        <taxon>Sordariomycetes</taxon>
        <taxon>Hypocreomycetidae</taxon>
        <taxon>Glomerellales</taxon>
        <taxon>Glomerellaceae</taxon>
        <taxon>Colletotrichum</taxon>
        <taxon>Colletotrichum graminicola species complex</taxon>
    </lineage>
</organism>
<dbReference type="STRING" id="645133.E3QXK1"/>
<dbReference type="SMART" id="SM01328">
    <property type="entry name" value="zf-3CxxC"/>
    <property type="match status" value="1"/>
</dbReference>
<feature type="domain" description="3CxxC-type" evidence="4">
    <location>
        <begin position="45"/>
        <end position="144"/>
    </location>
</feature>
<keyword evidence="6" id="KW-1185">Reference proteome</keyword>
<dbReference type="EMBL" id="GG697396">
    <property type="protein sequence ID" value="EFQ35589.1"/>
    <property type="molecule type" value="Genomic_DNA"/>
</dbReference>
<protein>
    <recommendedName>
        <fullName evidence="4">3CxxC-type domain-containing protein</fullName>
    </recommendedName>
</protein>
<dbReference type="RefSeq" id="XP_008099609.1">
    <property type="nucleotide sequence ID" value="XM_008101418.1"/>
</dbReference>
<evidence type="ECO:0000313" key="5">
    <source>
        <dbReference type="EMBL" id="EFQ35589.1"/>
    </source>
</evidence>
<evidence type="ECO:0000259" key="4">
    <source>
        <dbReference type="SMART" id="SM01328"/>
    </source>
</evidence>
<dbReference type="AlphaFoldDB" id="E3QXK1"/>
<dbReference type="GO" id="GO:0008270">
    <property type="term" value="F:zinc ion binding"/>
    <property type="evidence" value="ECO:0007669"/>
    <property type="project" value="UniProtKB-KW"/>
</dbReference>
<dbReference type="eggNOG" id="ENOG502SPG4">
    <property type="taxonomic scope" value="Eukaryota"/>
</dbReference>
<name>E3QXK1_COLGM</name>
<dbReference type="HOGENOM" id="CLU_089692_1_0_1"/>
<reference evidence="6" key="1">
    <citation type="journal article" date="2012" name="Nat. Genet.">
        <title>Lifestyle transitions in plant pathogenic Colletotrichum fungi deciphered by genome and transcriptome analyses.</title>
        <authorList>
            <person name="O'Connell R.J."/>
            <person name="Thon M.R."/>
            <person name="Hacquard S."/>
            <person name="Amyotte S.G."/>
            <person name="Kleemann J."/>
            <person name="Torres M.F."/>
            <person name="Damm U."/>
            <person name="Buiate E.A."/>
            <person name="Epstein L."/>
            <person name="Alkan N."/>
            <person name="Altmueller J."/>
            <person name="Alvarado-Balderrama L."/>
            <person name="Bauser C.A."/>
            <person name="Becker C."/>
            <person name="Birren B.W."/>
            <person name="Chen Z."/>
            <person name="Choi J."/>
            <person name="Crouch J.A."/>
            <person name="Duvick J.P."/>
            <person name="Farman M.A."/>
            <person name="Gan P."/>
            <person name="Heiman D."/>
            <person name="Henrissat B."/>
            <person name="Howard R.J."/>
            <person name="Kabbage M."/>
            <person name="Koch C."/>
            <person name="Kracher B."/>
            <person name="Kubo Y."/>
            <person name="Law A.D."/>
            <person name="Lebrun M.-H."/>
            <person name="Lee Y.-H."/>
            <person name="Miyara I."/>
            <person name="Moore N."/>
            <person name="Neumann U."/>
            <person name="Nordstroem K."/>
            <person name="Panaccione D.G."/>
            <person name="Panstruga R."/>
            <person name="Place M."/>
            <person name="Proctor R.H."/>
            <person name="Prusky D."/>
            <person name="Rech G."/>
            <person name="Reinhardt R."/>
            <person name="Rollins J.A."/>
            <person name="Rounsley S."/>
            <person name="Schardl C.L."/>
            <person name="Schwartz D.C."/>
            <person name="Shenoy N."/>
            <person name="Shirasu K."/>
            <person name="Sikhakolli U.R."/>
            <person name="Stueber K."/>
            <person name="Sukno S.A."/>
            <person name="Sweigard J.A."/>
            <person name="Takano Y."/>
            <person name="Takahara H."/>
            <person name="Trail F."/>
            <person name="van der Does H.C."/>
            <person name="Voll L.M."/>
            <person name="Will I."/>
            <person name="Young S."/>
            <person name="Zeng Q."/>
            <person name="Zhang J."/>
            <person name="Zhou S."/>
            <person name="Dickman M.B."/>
            <person name="Schulze-Lefert P."/>
            <person name="Ver Loren van Themaat E."/>
            <person name="Ma L.-J."/>
            <person name="Vaillancourt L.J."/>
        </authorList>
    </citation>
    <scope>NUCLEOTIDE SEQUENCE [LARGE SCALE GENOMIC DNA]</scope>
    <source>
        <strain evidence="6">M1.001 / M2 / FGSC 10212</strain>
    </source>
</reference>
<accession>E3QXK1</accession>